<proteinExistence type="predicted"/>
<name>D0R6R5_9GAMC</name>
<dbReference type="EMBL" id="FN430415">
    <property type="protein sequence ID" value="CAZ86710.1"/>
    <property type="molecule type" value="Genomic_RNA"/>
</dbReference>
<organism evidence="1 2">
    <name type="scientific">Infectious bronchitis virus NGA/A116E7/2006</name>
    <dbReference type="NCBI Taxonomy" id="658930"/>
    <lineage>
        <taxon>Viruses</taxon>
        <taxon>Riboviria</taxon>
        <taxon>Orthornavirae</taxon>
        <taxon>Pisuviricota</taxon>
        <taxon>Pisoniviricetes</taxon>
        <taxon>Nidovirales</taxon>
        <taxon>Cornidovirineae</taxon>
        <taxon>Coronaviridae</taxon>
        <taxon>Orthocoronavirinae</taxon>
        <taxon>Gammacoronavirus</taxon>
        <taxon>Igacovirus</taxon>
        <taxon>Gammacoronavirus galli</taxon>
        <taxon>Avian coronavirus</taxon>
    </lineage>
</organism>
<sequence>MLNFEAIIGAGEQLIQQVSFDLQRISSVLNTEIFDPFEFCYYRGGRYWEVESADEDSGDDEFTE</sequence>
<gene>
    <name evidence="1" type="primary">3</name>
</gene>
<dbReference type="Proteomes" id="UP000151903">
    <property type="component" value="Segment"/>
</dbReference>
<protein>
    <submittedName>
        <fullName evidence="1">3b</fullName>
    </submittedName>
</protein>
<reference evidence="1 2" key="1">
    <citation type="journal article" date="2009" name="J. Gen. Virol.">
        <title>Characterization of a new genotype and serotype of infectious bronchitis virus in Western Africa.</title>
        <authorList>
            <person name="Ducatez M.F."/>
            <person name="Martin A.M."/>
            <person name="Owoade A.A."/>
            <person name="Olatoye I.O."/>
            <person name="Alkali B.R."/>
            <person name="Maikano I."/>
            <person name="Snoeck C.J."/>
            <person name="Sausy A."/>
            <person name="Cordioli P."/>
            <person name="Muller C.P."/>
        </authorList>
    </citation>
    <scope>NUCLEOTIDE SEQUENCE [LARGE SCALE GENOMIC DNA]</scope>
    <source>
        <strain evidence="1">NGA/A116E7/2006</strain>
    </source>
</reference>
<accession>D0R6R5</accession>
<evidence type="ECO:0000313" key="1">
    <source>
        <dbReference type="EMBL" id="CAZ86710.1"/>
    </source>
</evidence>
<evidence type="ECO:0000313" key="2">
    <source>
        <dbReference type="Proteomes" id="UP000151903"/>
    </source>
</evidence>